<gene>
    <name evidence="2" type="ORF">QE152_g22226</name>
</gene>
<evidence type="ECO:0000256" key="1">
    <source>
        <dbReference type="SAM" id="Coils"/>
    </source>
</evidence>
<dbReference type="EMBL" id="JASPKY010000213">
    <property type="protein sequence ID" value="KAK9720123.1"/>
    <property type="molecule type" value="Genomic_DNA"/>
</dbReference>
<name>A0AAW1KJA9_POPJA</name>
<accession>A0AAW1KJA9</accession>
<dbReference type="AlphaFoldDB" id="A0AAW1KJA9"/>
<keyword evidence="1" id="KW-0175">Coiled coil</keyword>
<evidence type="ECO:0000313" key="2">
    <source>
        <dbReference type="EMBL" id="KAK9720123.1"/>
    </source>
</evidence>
<comment type="caution">
    <text evidence="2">The sequence shown here is derived from an EMBL/GenBank/DDBJ whole genome shotgun (WGS) entry which is preliminary data.</text>
</comment>
<evidence type="ECO:0008006" key="4">
    <source>
        <dbReference type="Google" id="ProtNLM"/>
    </source>
</evidence>
<feature type="coiled-coil region" evidence="1">
    <location>
        <begin position="89"/>
        <end position="150"/>
    </location>
</feature>
<organism evidence="2 3">
    <name type="scientific">Popillia japonica</name>
    <name type="common">Japanese beetle</name>
    <dbReference type="NCBI Taxonomy" id="7064"/>
    <lineage>
        <taxon>Eukaryota</taxon>
        <taxon>Metazoa</taxon>
        <taxon>Ecdysozoa</taxon>
        <taxon>Arthropoda</taxon>
        <taxon>Hexapoda</taxon>
        <taxon>Insecta</taxon>
        <taxon>Pterygota</taxon>
        <taxon>Neoptera</taxon>
        <taxon>Endopterygota</taxon>
        <taxon>Coleoptera</taxon>
        <taxon>Polyphaga</taxon>
        <taxon>Scarabaeiformia</taxon>
        <taxon>Scarabaeidae</taxon>
        <taxon>Rutelinae</taxon>
        <taxon>Popillia</taxon>
    </lineage>
</organism>
<sequence length="182" mass="21821">MESTKLDDELYELQYYEFSSSDFIEQFRDLVLETTKDVLEDFRKQVVLNLPQDAIPLYDRQSAELYLEYRKILFDILKKDGGRIHVDNLPCSKSDIDRLEGEVKELELQYKRKRAIKHLLEKEIETLDILENLNKQVKTLCTKLKHYQETTKDDSVQNLYNLNDDLFRKLILIDKEHKFVKE</sequence>
<keyword evidence="3" id="KW-1185">Reference proteome</keyword>
<protein>
    <recommendedName>
        <fullName evidence="4">Protein MIS12 homolog</fullName>
    </recommendedName>
</protein>
<dbReference type="Proteomes" id="UP001458880">
    <property type="component" value="Unassembled WGS sequence"/>
</dbReference>
<proteinExistence type="predicted"/>
<evidence type="ECO:0000313" key="3">
    <source>
        <dbReference type="Proteomes" id="UP001458880"/>
    </source>
</evidence>
<reference evidence="2 3" key="1">
    <citation type="journal article" date="2024" name="BMC Genomics">
        <title>De novo assembly and annotation of Popillia japonica's genome with initial clues to its potential as an invasive pest.</title>
        <authorList>
            <person name="Cucini C."/>
            <person name="Boschi S."/>
            <person name="Funari R."/>
            <person name="Cardaioli E."/>
            <person name="Iannotti N."/>
            <person name="Marturano G."/>
            <person name="Paoli F."/>
            <person name="Bruttini M."/>
            <person name="Carapelli A."/>
            <person name="Frati F."/>
            <person name="Nardi F."/>
        </authorList>
    </citation>
    <scope>NUCLEOTIDE SEQUENCE [LARGE SCALE GENOMIC DNA]</scope>
    <source>
        <strain evidence="2">DMR45628</strain>
    </source>
</reference>